<comment type="caution">
    <text evidence="1">The sequence shown here is derived from an EMBL/GenBank/DDBJ whole genome shotgun (WGS) entry which is preliminary data.</text>
</comment>
<keyword evidence="2" id="KW-1185">Reference proteome</keyword>
<proteinExistence type="predicted"/>
<dbReference type="Proteomes" id="UP000257109">
    <property type="component" value="Unassembled WGS sequence"/>
</dbReference>
<dbReference type="AlphaFoldDB" id="A0A371HQC4"/>
<evidence type="ECO:0000313" key="1">
    <source>
        <dbReference type="EMBL" id="RDY04884.1"/>
    </source>
</evidence>
<accession>A0A371HQC4</accession>
<sequence>MGFNSSPSYLGKLVCSVSHTLCLFSKHDTTECIYKGVTETGQVSMGTPADTASSVEFQPQCVTKAPTA</sequence>
<gene>
    <name evidence="1" type="ORF">CR513_11339</name>
</gene>
<reference evidence="1" key="1">
    <citation type="submission" date="2018-05" db="EMBL/GenBank/DDBJ databases">
        <title>Draft genome of Mucuna pruriens seed.</title>
        <authorList>
            <person name="Nnadi N.E."/>
            <person name="Vos R."/>
            <person name="Hasami M.H."/>
            <person name="Devisetty U.K."/>
            <person name="Aguiy J.C."/>
        </authorList>
    </citation>
    <scope>NUCLEOTIDE SEQUENCE [LARGE SCALE GENOMIC DNA]</scope>
    <source>
        <strain evidence="1">JCA_2017</strain>
    </source>
</reference>
<evidence type="ECO:0000313" key="2">
    <source>
        <dbReference type="Proteomes" id="UP000257109"/>
    </source>
</evidence>
<name>A0A371HQC4_MUCPR</name>
<feature type="non-terminal residue" evidence="1">
    <location>
        <position position="1"/>
    </location>
</feature>
<organism evidence="1 2">
    <name type="scientific">Mucuna pruriens</name>
    <name type="common">Velvet bean</name>
    <name type="synonym">Dolichos pruriens</name>
    <dbReference type="NCBI Taxonomy" id="157652"/>
    <lineage>
        <taxon>Eukaryota</taxon>
        <taxon>Viridiplantae</taxon>
        <taxon>Streptophyta</taxon>
        <taxon>Embryophyta</taxon>
        <taxon>Tracheophyta</taxon>
        <taxon>Spermatophyta</taxon>
        <taxon>Magnoliopsida</taxon>
        <taxon>eudicotyledons</taxon>
        <taxon>Gunneridae</taxon>
        <taxon>Pentapetalae</taxon>
        <taxon>rosids</taxon>
        <taxon>fabids</taxon>
        <taxon>Fabales</taxon>
        <taxon>Fabaceae</taxon>
        <taxon>Papilionoideae</taxon>
        <taxon>50 kb inversion clade</taxon>
        <taxon>NPAAA clade</taxon>
        <taxon>indigoferoid/millettioid clade</taxon>
        <taxon>Phaseoleae</taxon>
        <taxon>Mucuna</taxon>
    </lineage>
</organism>
<dbReference type="EMBL" id="QJKJ01001989">
    <property type="protein sequence ID" value="RDY04884.1"/>
    <property type="molecule type" value="Genomic_DNA"/>
</dbReference>
<protein>
    <submittedName>
        <fullName evidence="1">Uncharacterized protein</fullName>
    </submittedName>
</protein>
<dbReference type="OrthoDB" id="696745at2759"/>